<dbReference type="AlphaFoldDB" id="A0A4V3WQY0"/>
<comment type="similarity">
    <text evidence="1">Belongs to the PC-esterase family. TBL subfamily.</text>
</comment>
<comment type="caution">
    <text evidence="3">The sequence shown here is derived from an EMBL/GenBank/DDBJ whole genome shotgun (WGS) entry which is preliminary data.</text>
</comment>
<gene>
    <name evidence="3" type="ORF">TEA_027921</name>
</gene>
<dbReference type="STRING" id="542762.A0A4V3WQY0"/>
<evidence type="ECO:0000313" key="4">
    <source>
        <dbReference type="Proteomes" id="UP000306102"/>
    </source>
</evidence>
<protein>
    <recommendedName>
        <fullName evidence="2">Trichome birefringence-like C-terminal domain-containing protein</fullName>
    </recommendedName>
</protein>
<evidence type="ECO:0000259" key="2">
    <source>
        <dbReference type="Pfam" id="PF13839"/>
    </source>
</evidence>
<feature type="domain" description="Trichome birefringence-like C-terminal" evidence="2">
    <location>
        <begin position="172"/>
        <end position="453"/>
    </location>
</feature>
<dbReference type="PANTHER" id="PTHR32285:SF53">
    <property type="entry name" value="PROTEIN TRICHOME BIREFRINGENCE-LIKE 9"/>
    <property type="match status" value="1"/>
</dbReference>
<organism evidence="3 4">
    <name type="scientific">Camellia sinensis var. sinensis</name>
    <name type="common">China tea</name>
    <dbReference type="NCBI Taxonomy" id="542762"/>
    <lineage>
        <taxon>Eukaryota</taxon>
        <taxon>Viridiplantae</taxon>
        <taxon>Streptophyta</taxon>
        <taxon>Embryophyta</taxon>
        <taxon>Tracheophyta</taxon>
        <taxon>Spermatophyta</taxon>
        <taxon>Magnoliopsida</taxon>
        <taxon>eudicotyledons</taxon>
        <taxon>Gunneridae</taxon>
        <taxon>Pentapetalae</taxon>
        <taxon>asterids</taxon>
        <taxon>Ericales</taxon>
        <taxon>Theaceae</taxon>
        <taxon>Camellia</taxon>
    </lineage>
</organism>
<name>A0A4V3WQY0_CAMSN</name>
<dbReference type="InterPro" id="IPR026057">
    <property type="entry name" value="TBL_C"/>
</dbReference>
<dbReference type="PANTHER" id="PTHR32285">
    <property type="entry name" value="PROTEIN TRICHOME BIREFRINGENCE-LIKE 9-RELATED"/>
    <property type="match status" value="1"/>
</dbReference>
<reference evidence="3 4" key="1">
    <citation type="journal article" date="2018" name="Proc. Natl. Acad. Sci. U.S.A.">
        <title>Draft genome sequence of Camellia sinensis var. sinensis provides insights into the evolution of the tea genome and tea quality.</title>
        <authorList>
            <person name="Wei C."/>
            <person name="Yang H."/>
            <person name="Wang S."/>
            <person name="Zhao J."/>
            <person name="Liu C."/>
            <person name="Gao L."/>
            <person name="Xia E."/>
            <person name="Lu Y."/>
            <person name="Tai Y."/>
            <person name="She G."/>
            <person name="Sun J."/>
            <person name="Cao H."/>
            <person name="Tong W."/>
            <person name="Gao Q."/>
            <person name="Li Y."/>
            <person name="Deng W."/>
            <person name="Jiang X."/>
            <person name="Wang W."/>
            <person name="Chen Q."/>
            <person name="Zhang S."/>
            <person name="Li H."/>
            <person name="Wu J."/>
            <person name="Wang P."/>
            <person name="Li P."/>
            <person name="Shi C."/>
            <person name="Zheng F."/>
            <person name="Jian J."/>
            <person name="Huang B."/>
            <person name="Shan D."/>
            <person name="Shi M."/>
            <person name="Fang C."/>
            <person name="Yue Y."/>
            <person name="Li F."/>
            <person name="Li D."/>
            <person name="Wei S."/>
            <person name="Han B."/>
            <person name="Jiang C."/>
            <person name="Yin Y."/>
            <person name="Xia T."/>
            <person name="Zhang Z."/>
            <person name="Bennetzen J.L."/>
            <person name="Zhao S."/>
            <person name="Wan X."/>
        </authorList>
    </citation>
    <scope>NUCLEOTIDE SEQUENCE [LARGE SCALE GENOMIC DNA]</scope>
    <source>
        <strain evidence="4">cv. Shuchazao</strain>
        <tissue evidence="3">Leaf</tissue>
    </source>
</reference>
<sequence>MLQQVVGKNNGAAEWGQTVVGREERWPQEGWIAGGGGGLGLGLGLGLGFEFEFEFFSFPKLKNHYHHRYHHQEEESVIIPMVNGFGTKPTPSDTILRTARFLIQASDASKVAGETLIIANGGGNRTAVIFQEGGDTGVYGVLDVRDDIGVHGDHYGNRSSGYSLDFDAQCWRFNASDLLNRSRNSRIVFAGDSIGRNQWESLLCMLAQGVSNKSTIYEENGNPITKHRGFLSMRFQEYNLTVEYYRLPFLVILDRPPKNASKEVHGAIRVDVLHWYSSKWVRADVLVFNAGHWWNHDKTIHMGLYFQEGGTVNMSMDVMEAFRRSLQTLKLWSIQNLDPGKSHIFFRSYAPVHYRNGTWNEGGSCDTNTAPETDHTKMEAEPPNNLFISDVVKLMERANRKAQFLNISYLSEFRNDGHPSSHREPGTPPDAPQDCSHWCLPGVPDTWNELLYAQLLSKGFRARAK</sequence>
<dbReference type="GO" id="GO:0016413">
    <property type="term" value="F:O-acetyltransferase activity"/>
    <property type="evidence" value="ECO:0007669"/>
    <property type="project" value="InterPro"/>
</dbReference>
<dbReference type="InterPro" id="IPR029962">
    <property type="entry name" value="TBL"/>
</dbReference>
<dbReference type="Pfam" id="PF13839">
    <property type="entry name" value="PC-Esterase"/>
    <property type="match status" value="1"/>
</dbReference>
<dbReference type="EMBL" id="SDRB02000972">
    <property type="protein sequence ID" value="THG22077.1"/>
    <property type="molecule type" value="Genomic_DNA"/>
</dbReference>
<keyword evidence="4" id="KW-1185">Reference proteome</keyword>
<dbReference type="Proteomes" id="UP000306102">
    <property type="component" value="Unassembled WGS sequence"/>
</dbReference>
<evidence type="ECO:0000256" key="1">
    <source>
        <dbReference type="ARBA" id="ARBA00007727"/>
    </source>
</evidence>
<accession>A0A4V3WQY0</accession>
<dbReference type="GO" id="GO:0005794">
    <property type="term" value="C:Golgi apparatus"/>
    <property type="evidence" value="ECO:0007669"/>
    <property type="project" value="TreeGrafter"/>
</dbReference>
<proteinExistence type="inferred from homology"/>
<evidence type="ECO:0000313" key="3">
    <source>
        <dbReference type="EMBL" id="THG22077.1"/>
    </source>
</evidence>